<feature type="region of interest" description="Disordered" evidence="1">
    <location>
        <begin position="1"/>
        <end position="22"/>
    </location>
</feature>
<dbReference type="RefSeq" id="XP_043012306.1">
    <property type="nucleotide sequence ID" value="XM_043151213.1"/>
</dbReference>
<proteinExistence type="predicted"/>
<dbReference type="GeneID" id="66075607"/>
<organism evidence="3 4">
    <name type="scientific">Marasmius oreades</name>
    <name type="common">fairy-ring Marasmius</name>
    <dbReference type="NCBI Taxonomy" id="181124"/>
    <lineage>
        <taxon>Eukaryota</taxon>
        <taxon>Fungi</taxon>
        <taxon>Dikarya</taxon>
        <taxon>Basidiomycota</taxon>
        <taxon>Agaricomycotina</taxon>
        <taxon>Agaricomycetes</taxon>
        <taxon>Agaricomycetidae</taxon>
        <taxon>Agaricales</taxon>
        <taxon>Marasmiineae</taxon>
        <taxon>Marasmiaceae</taxon>
        <taxon>Marasmius</taxon>
    </lineage>
</organism>
<dbReference type="Pfam" id="PF00651">
    <property type="entry name" value="BTB"/>
    <property type="match status" value="1"/>
</dbReference>
<dbReference type="CDD" id="cd18186">
    <property type="entry name" value="BTB_POZ_ZBTB_KLHL-like"/>
    <property type="match status" value="1"/>
</dbReference>
<accession>A0A9P7UW73</accession>
<dbReference type="EMBL" id="CM032183">
    <property type="protein sequence ID" value="KAG7095836.1"/>
    <property type="molecule type" value="Genomic_DNA"/>
</dbReference>
<comment type="caution">
    <text evidence="3">The sequence shown here is derived from an EMBL/GenBank/DDBJ whole genome shotgun (WGS) entry which is preliminary data.</text>
</comment>
<dbReference type="Proteomes" id="UP001049176">
    <property type="component" value="Chromosome 3"/>
</dbReference>
<dbReference type="KEGG" id="more:E1B28_006531"/>
<keyword evidence="4" id="KW-1185">Reference proteome</keyword>
<protein>
    <recommendedName>
        <fullName evidence="2">BTB domain-containing protein</fullName>
    </recommendedName>
</protein>
<evidence type="ECO:0000313" key="3">
    <source>
        <dbReference type="EMBL" id="KAG7095836.1"/>
    </source>
</evidence>
<dbReference type="SUPFAM" id="SSF54695">
    <property type="entry name" value="POZ domain"/>
    <property type="match status" value="1"/>
</dbReference>
<evidence type="ECO:0000256" key="1">
    <source>
        <dbReference type="SAM" id="MobiDB-lite"/>
    </source>
</evidence>
<dbReference type="SMART" id="SM00225">
    <property type="entry name" value="BTB"/>
    <property type="match status" value="1"/>
</dbReference>
<sequence length="275" mass="31206">MEPRNDQKPSSPALSAKSDLDDSEPTVVQLAATGVPVRDPKYYIDEQMSIFLVDNHLFRVHRHFLRRESLVFDTMFNCPPPVEGQEGQADESPIALPDVSRNEFIALMDYFYQGSFFLSQSGSTIPLQEHIDLLSIASRYDCPGARLKAIQGIESQPLDPIQKLILSEKYNVQEWLMPAYIEICKRDKPLTKDEAVQIGLEKVMLIAEAREIARSSPESRDMIYNHYYNHGNNSWPGPIFEHSRLERIINESLATKLPSITSTSLGGKKKKKVRA</sequence>
<evidence type="ECO:0000313" key="4">
    <source>
        <dbReference type="Proteomes" id="UP001049176"/>
    </source>
</evidence>
<dbReference type="InterPro" id="IPR000210">
    <property type="entry name" value="BTB/POZ_dom"/>
</dbReference>
<dbReference type="PROSITE" id="PS50097">
    <property type="entry name" value="BTB"/>
    <property type="match status" value="1"/>
</dbReference>
<dbReference type="OrthoDB" id="3223751at2759"/>
<evidence type="ECO:0000259" key="2">
    <source>
        <dbReference type="PROSITE" id="PS50097"/>
    </source>
</evidence>
<reference evidence="3" key="1">
    <citation type="journal article" date="2021" name="Genome Biol. Evol.">
        <title>The assembled and annotated genome of the fairy-ring fungus Marasmius oreades.</title>
        <authorList>
            <person name="Hiltunen M."/>
            <person name="Ament-Velasquez S.L."/>
            <person name="Johannesson H."/>
        </authorList>
    </citation>
    <scope>NUCLEOTIDE SEQUENCE</scope>
    <source>
        <strain evidence="3">03SP1</strain>
    </source>
</reference>
<name>A0A9P7UW73_9AGAR</name>
<feature type="domain" description="BTB" evidence="2">
    <location>
        <begin position="47"/>
        <end position="120"/>
    </location>
</feature>
<dbReference type="AlphaFoldDB" id="A0A9P7UW73"/>
<dbReference type="InterPro" id="IPR011333">
    <property type="entry name" value="SKP1/BTB/POZ_sf"/>
</dbReference>
<dbReference type="Gene3D" id="3.30.710.10">
    <property type="entry name" value="Potassium Channel Kv1.1, Chain A"/>
    <property type="match status" value="1"/>
</dbReference>
<gene>
    <name evidence="3" type="ORF">E1B28_006531</name>
</gene>